<organism evidence="1 2">
    <name type="scientific">Oceanobacillus limi</name>
    <dbReference type="NCBI Taxonomy" id="930131"/>
    <lineage>
        <taxon>Bacteria</taxon>
        <taxon>Bacillati</taxon>
        <taxon>Bacillota</taxon>
        <taxon>Bacilli</taxon>
        <taxon>Bacillales</taxon>
        <taxon>Bacillaceae</taxon>
        <taxon>Oceanobacillus</taxon>
    </lineage>
</organism>
<proteinExistence type="predicted"/>
<evidence type="ECO:0000313" key="1">
    <source>
        <dbReference type="EMBL" id="SET21812.1"/>
    </source>
</evidence>
<dbReference type="EMBL" id="FOHE01000007">
    <property type="protein sequence ID" value="SET21812.1"/>
    <property type="molecule type" value="Genomic_DNA"/>
</dbReference>
<accession>A0A1I0CRX4</accession>
<evidence type="ECO:0000313" key="2">
    <source>
        <dbReference type="Proteomes" id="UP000198618"/>
    </source>
</evidence>
<keyword evidence="2" id="KW-1185">Reference proteome</keyword>
<sequence length="50" mass="5664">MNDTTKYVGLDVSKDKIAVAVADEGPFSYELGTLTRKVCINRFNRKRKIT</sequence>
<dbReference type="RefSeq" id="WP_170840728.1">
    <property type="nucleotide sequence ID" value="NZ_FOHE01000007.1"/>
</dbReference>
<dbReference type="Proteomes" id="UP000198618">
    <property type="component" value="Unassembled WGS sequence"/>
</dbReference>
<protein>
    <recommendedName>
        <fullName evidence="3">Transposase</fullName>
    </recommendedName>
</protein>
<reference evidence="1 2" key="1">
    <citation type="submission" date="2016-10" db="EMBL/GenBank/DDBJ databases">
        <authorList>
            <person name="de Groot N.N."/>
        </authorList>
    </citation>
    <scope>NUCLEOTIDE SEQUENCE [LARGE SCALE GENOMIC DNA]</scope>
    <source>
        <strain evidence="1 2">IBRC-M 10780</strain>
    </source>
</reference>
<name>A0A1I0CRX4_9BACI</name>
<dbReference type="STRING" id="930131.SAMN05216389_10724"/>
<dbReference type="AlphaFoldDB" id="A0A1I0CRX4"/>
<gene>
    <name evidence="1" type="ORF">SAMN05216389_10724</name>
</gene>
<evidence type="ECO:0008006" key="3">
    <source>
        <dbReference type="Google" id="ProtNLM"/>
    </source>
</evidence>